<reference evidence="1 2" key="1">
    <citation type="journal article" date="2018" name="Sci. Rep.">
        <title>Comparative genomics provides insights into the lifestyle and reveals functional heterogeneity of dark septate endophytic fungi.</title>
        <authorList>
            <person name="Knapp D.G."/>
            <person name="Nemeth J.B."/>
            <person name="Barry K."/>
            <person name="Hainaut M."/>
            <person name="Henrissat B."/>
            <person name="Johnson J."/>
            <person name="Kuo A."/>
            <person name="Lim J.H.P."/>
            <person name="Lipzen A."/>
            <person name="Nolan M."/>
            <person name="Ohm R.A."/>
            <person name="Tamas L."/>
            <person name="Grigoriev I.V."/>
            <person name="Spatafora J.W."/>
            <person name="Nagy L.G."/>
            <person name="Kovacs G.M."/>
        </authorList>
    </citation>
    <scope>NUCLEOTIDE SEQUENCE [LARGE SCALE GENOMIC DNA]</scope>
    <source>
        <strain evidence="1 2">DSE2036</strain>
    </source>
</reference>
<dbReference type="Proteomes" id="UP000244855">
    <property type="component" value="Unassembled WGS sequence"/>
</dbReference>
<accession>A0A2V1DQ19</accession>
<dbReference type="AlphaFoldDB" id="A0A2V1DQ19"/>
<organism evidence="1 2">
    <name type="scientific">Periconia macrospinosa</name>
    <dbReference type="NCBI Taxonomy" id="97972"/>
    <lineage>
        <taxon>Eukaryota</taxon>
        <taxon>Fungi</taxon>
        <taxon>Dikarya</taxon>
        <taxon>Ascomycota</taxon>
        <taxon>Pezizomycotina</taxon>
        <taxon>Dothideomycetes</taxon>
        <taxon>Pleosporomycetidae</taxon>
        <taxon>Pleosporales</taxon>
        <taxon>Massarineae</taxon>
        <taxon>Periconiaceae</taxon>
        <taxon>Periconia</taxon>
    </lineage>
</organism>
<evidence type="ECO:0000313" key="1">
    <source>
        <dbReference type="EMBL" id="PVI00368.1"/>
    </source>
</evidence>
<name>A0A2V1DQ19_9PLEO</name>
<sequence length="262" mass="29670">MVKDISSGKQLAVTPSFYVVESRYRTCTRAVRFEGDAVEKVSFCGIKTRRCPLPPYSFNLTPSSSTASQALLFFTSCVKIDCRLPQLLRNLDLIFSSTSRHSSSPTLRFWPYLPYGFILVHFTAVLLPIRFTVSCLPPRRPSASRQSVLYHFRLSHNIVPSLITSPSPPRDIVLATITTPFLSSRKSFDKQTDLIFTSQSFSISRSCFRLLQRLLATLADKLDNLTSTYGKNIYLPSESPAATRQFPKPRRDLPHRPIVIYP</sequence>
<gene>
    <name evidence="1" type="ORF">DM02DRAFT_655460</name>
</gene>
<proteinExistence type="predicted"/>
<evidence type="ECO:0000313" key="2">
    <source>
        <dbReference type="Proteomes" id="UP000244855"/>
    </source>
</evidence>
<keyword evidence="2" id="KW-1185">Reference proteome</keyword>
<dbReference type="EMBL" id="KZ805374">
    <property type="protein sequence ID" value="PVI00368.1"/>
    <property type="molecule type" value="Genomic_DNA"/>
</dbReference>
<protein>
    <submittedName>
        <fullName evidence="1">Uncharacterized protein</fullName>
    </submittedName>
</protein>